<dbReference type="OrthoDB" id="5290752at2"/>
<reference evidence="4" key="1">
    <citation type="submission" date="2017-05" db="EMBL/GenBank/DDBJ databases">
        <authorList>
            <person name="Lin X."/>
        </authorList>
    </citation>
    <scope>NUCLEOTIDE SEQUENCE [LARGE SCALE GENOMIC DNA]</scope>
    <source>
        <strain evidence="4">JLT2012</strain>
    </source>
</reference>
<evidence type="ECO:0000259" key="2">
    <source>
        <dbReference type="Pfam" id="PF13360"/>
    </source>
</evidence>
<feature type="domain" description="Pyrrolo-quinoline quinone repeat" evidence="2">
    <location>
        <begin position="120"/>
        <end position="358"/>
    </location>
</feature>
<dbReference type="AlphaFoldDB" id="A0A219B5A4"/>
<dbReference type="InterPro" id="IPR015943">
    <property type="entry name" value="WD40/YVTN_repeat-like_dom_sf"/>
</dbReference>
<dbReference type="PANTHER" id="PTHR34512:SF30">
    <property type="entry name" value="OUTER MEMBRANE PROTEIN ASSEMBLY FACTOR BAMB"/>
    <property type="match status" value="1"/>
</dbReference>
<accession>A0A219B5A4</accession>
<gene>
    <name evidence="3" type="ORF">B5C34_08310</name>
</gene>
<organism evidence="3 4">
    <name type="scientific">Pacificimonas flava</name>
    <dbReference type="NCBI Taxonomy" id="1234595"/>
    <lineage>
        <taxon>Bacteria</taxon>
        <taxon>Pseudomonadati</taxon>
        <taxon>Pseudomonadota</taxon>
        <taxon>Alphaproteobacteria</taxon>
        <taxon>Sphingomonadales</taxon>
        <taxon>Sphingosinicellaceae</taxon>
        <taxon>Pacificimonas</taxon>
    </lineage>
</organism>
<dbReference type="EMBL" id="NFZT01000001">
    <property type="protein sequence ID" value="OWV33461.1"/>
    <property type="molecule type" value="Genomic_DNA"/>
</dbReference>
<name>A0A219B5A4_9SPHN</name>
<feature type="signal peptide" evidence="1">
    <location>
        <begin position="1"/>
        <end position="20"/>
    </location>
</feature>
<dbReference type="SUPFAM" id="SSF50998">
    <property type="entry name" value="Quinoprotein alcohol dehydrogenase-like"/>
    <property type="match status" value="1"/>
</dbReference>
<dbReference type="SMART" id="SM00564">
    <property type="entry name" value="PQQ"/>
    <property type="match status" value="6"/>
</dbReference>
<sequence length="438" mass="47112">MTRALSLLTLIFLAGCGLFGGDEARTPTVGNRVAVLPGESRVEADPDLRGQPVVLPPSIPNAEWTQPGGEAAKSLGHVFVPVSPERRWDVQIGEASTKNAYYGAPPVVSGGRIFAMDTVSRISAFDAHSGRSLWSSVLRPEEEDRRVAFGGGVSALGGRVYATSGYGLVAAYDAETGSEIWRRDLELPLRGAPTVAENRVFAMTLDNQMIALDADTGEREWEVIGTVEATGLLGAGSPAVLRDTAVVGFSSGELTAARVENGRTVWQDLIARTGRTTALTALSDIDASPVIDDDGNVIAFGHGGRLVSIRLTGGQRQWEQTLGGVSTPWVAGDWVFTVSTLGELAAVQKSDGRIRWITQLPRWRDMKDQKGPIYYRGPVLAGGRLWLTNSEGELLTVDPAEGEVESRRRVGKRFYLPPIVAGETLYLLDESGRLSAWR</sequence>
<dbReference type="InterPro" id="IPR011047">
    <property type="entry name" value="Quinoprotein_ADH-like_sf"/>
</dbReference>
<dbReference type="PROSITE" id="PS51257">
    <property type="entry name" value="PROKAR_LIPOPROTEIN"/>
    <property type="match status" value="1"/>
</dbReference>
<dbReference type="PANTHER" id="PTHR34512">
    <property type="entry name" value="CELL SURFACE PROTEIN"/>
    <property type="match status" value="1"/>
</dbReference>
<protein>
    <submittedName>
        <fullName evidence="3">Pyrrolo-quinoline quinone</fullName>
    </submittedName>
</protein>
<evidence type="ECO:0000256" key="1">
    <source>
        <dbReference type="SAM" id="SignalP"/>
    </source>
</evidence>
<evidence type="ECO:0000313" key="4">
    <source>
        <dbReference type="Proteomes" id="UP000198462"/>
    </source>
</evidence>
<proteinExistence type="predicted"/>
<dbReference type="InterPro" id="IPR002372">
    <property type="entry name" value="PQQ_rpt_dom"/>
</dbReference>
<keyword evidence="1" id="KW-0732">Signal</keyword>
<evidence type="ECO:0000313" key="3">
    <source>
        <dbReference type="EMBL" id="OWV33461.1"/>
    </source>
</evidence>
<dbReference type="Pfam" id="PF13360">
    <property type="entry name" value="PQQ_2"/>
    <property type="match status" value="1"/>
</dbReference>
<dbReference type="RefSeq" id="WP_088712237.1">
    <property type="nucleotide sequence ID" value="NZ_NFZT01000001.1"/>
</dbReference>
<dbReference type="Proteomes" id="UP000198462">
    <property type="component" value="Unassembled WGS sequence"/>
</dbReference>
<dbReference type="InterPro" id="IPR018391">
    <property type="entry name" value="PQQ_b-propeller_rpt"/>
</dbReference>
<comment type="caution">
    <text evidence="3">The sequence shown here is derived from an EMBL/GenBank/DDBJ whole genome shotgun (WGS) entry which is preliminary data.</text>
</comment>
<dbReference type="Gene3D" id="2.130.10.10">
    <property type="entry name" value="YVTN repeat-like/Quinoprotein amine dehydrogenase"/>
    <property type="match status" value="1"/>
</dbReference>
<keyword evidence="4" id="KW-1185">Reference proteome</keyword>
<feature type="chain" id="PRO_5013098215" evidence="1">
    <location>
        <begin position="21"/>
        <end position="438"/>
    </location>
</feature>